<dbReference type="RefSeq" id="WP_286279051.1">
    <property type="nucleotide sequence ID" value="NZ_AP027731.1"/>
</dbReference>
<keyword evidence="2" id="KW-0012">Acyltransferase</keyword>
<evidence type="ECO:0000256" key="1">
    <source>
        <dbReference type="ARBA" id="ARBA00022679"/>
    </source>
</evidence>
<evidence type="ECO:0000313" key="6">
    <source>
        <dbReference type="Proteomes" id="UP001321498"/>
    </source>
</evidence>
<protein>
    <submittedName>
        <fullName evidence="5">N-acetyltransferase</fullName>
    </submittedName>
</protein>
<keyword evidence="1" id="KW-0808">Transferase</keyword>
<evidence type="ECO:0000256" key="2">
    <source>
        <dbReference type="ARBA" id="ARBA00023315"/>
    </source>
</evidence>
<dbReference type="InterPro" id="IPR051531">
    <property type="entry name" value="N-acetyltransferase"/>
</dbReference>
<name>A0ABM8GC60_9MICO</name>
<dbReference type="PANTHER" id="PTHR43792:SF8">
    <property type="entry name" value="[RIBOSOMAL PROTEIN US5]-ALANINE N-ACETYLTRANSFERASE"/>
    <property type="match status" value="1"/>
</dbReference>
<dbReference type="Proteomes" id="UP001321498">
    <property type="component" value="Chromosome"/>
</dbReference>
<dbReference type="EMBL" id="AP027731">
    <property type="protein sequence ID" value="BDZ45833.1"/>
    <property type="molecule type" value="Genomic_DNA"/>
</dbReference>
<evidence type="ECO:0000313" key="5">
    <source>
        <dbReference type="EMBL" id="BDZ45833.1"/>
    </source>
</evidence>
<keyword evidence="6" id="KW-1185">Reference proteome</keyword>
<reference evidence="6" key="1">
    <citation type="journal article" date="2019" name="Int. J. Syst. Evol. Microbiol.">
        <title>The Global Catalogue of Microorganisms (GCM) 10K type strain sequencing project: providing services to taxonomists for standard genome sequencing and annotation.</title>
        <authorList>
            <consortium name="The Broad Institute Genomics Platform"/>
            <consortium name="The Broad Institute Genome Sequencing Center for Infectious Disease"/>
            <person name="Wu L."/>
            <person name="Ma J."/>
        </authorList>
    </citation>
    <scope>NUCLEOTIDE SEQUENCE [LARGE SCALE GENOMIC DNA]</scope>
    <source>
        <strain evidence="6">NBRC 108725</strain>
    </source>
</reference>
<comment type="similarity">
    <text evidence="3">Belongs to the acetyltransferase family. RimJ subfamily.</text>
</comment>
<accession>A0ABM8GC60</accession>
<dbReference type="Pfam" id="PF13302">
    <property type="entry name" value="Acetyltransf_3"/>
    <property type="match status" value="1"/>
</dbReference>
<dbReference type="InterPro" id="IPR000182">
    <property type="entry name" value="GNAT_dom"/>
</dbReference>
<evidence type="ECO:0000256" key="3">
    <source>
        <dbReference type="ARBA" id="ARBA00038502"/>
    </source>
</evidence>
<proteinExistence type="inferred from homology"/>
<dbReference type="PANTHER" id="PTHR43792">
    <property type="entry name" value="GNAT FAMILY, PUTATIVE (AFU_ORTHOLOGUE AFUA_3G00765)-RELATED-RELATED"/>
    <property type="match status" value="1"/>
</dbReference>
<gene>
    <name evidence="5" type="ORF">GCM10025866_17420</name>
</gene>
<dbReference type="InterPro" id="IPR016181">
    <property type="entry name" value="Acyl_CoA_acyltransferase"/>
</dbReference>
<sequence length="191" mass="21355">MTPVVLRTDRLVLDQPLEEDVDDIVRYCQDPLFERYLTVPWPYGRADAESFVREFVPQGWMDGRECTWALRLRDEGALLGVVAFRSERSDLGYWLGAPFRGRGYMSEAVAAVVDFAFQSGVPLVRWECLVGNTASATLARKAGFAFTGEAPSSVPYRDGSFPASWHGVLHASQQRPAGSSQLRQSLQWPLP</sequence>
<dbReference type="PROSITE" id="PS51186">
    <property type="entry name" value="GNAT"/>
    <property type="match status" value="1"/>
</dbReference>
<dbReference type="SUPFAM" id="SSF55729">
    <property type="entry name" value="Acyl-CoA N-acyltransferases (Nat)"/>
    <property type="match status" value="1"/>
</dbReference>
<dbReference type="Gene3D" id="3.40.630.30">
    <property type="match status" value="1"/>
</dbReference>
<feature type="domain" description="N-acetyltransferase" evidence="4">
    <location>
        <begin position="11"/>
        <end position="168"/>
    </location>
</feature>
<organism evidence="5 6">
    <name type="scientific">Naasia aerilata</name>
    <dbReference type="NCBI Taxonomy" id="1162966"/>
    <lineage>
        <taxon>Bacteria</taxon>
        <taxon>Bacillati</taxon>
        <taxon>Actinomycetota</taxon>
        <taxon>Actinomycetes</taxon>
        <taxon>Micrococcales</taxon>
        <taxon>Microbacteriaceae</taxon>
        <taxon>Naasia</taxon>
    </lineage>
</organism>
<evidence type="ECO:0000259" key="4">
    <source>
        <dbReference type="PROSITE" id="PS51186"/>
    </source>
</evidence>